<feature type="transmembrane region" description="Helical" evidence="2">
    <location>
        <begin position="38"/>
        <end position="58"/>
    </location>
</feature>
<keyword evidence="2" id="KW-0812">Transmembrane</keyword>
<keyword evidence="2" id="KW-0472">Membrane</keyword>
<evidence type="ECO:0000256" key="1">
    <source>
        <dbReference type="SAM" id="MobiDB-lite"/>
    </source>
</evidence>
<organism evidence="3 4">
    <name type="scientific">Micrococcus cohnii</name>
    <dbReference type="NCBI Taxonomy" id="993416"/>
    <lineage>
        <taxon>Bacteria</taxon>
        <taxon>Bacillati</taxon>
        <taxon>Actinomycetota</taxon>
        <taxon>Actinomycetes</taxon>
        <taxon>Micrococcales</taxon>
        <taxon>Micrococcaceae</taxon>
        <taxon>Micrococcus</taxon>
    </lineage>
</organism>
<dbReference type="RefSeq" id="WP_158496080.1">
    <property type="nucleotide sequence ID" value="NZ_JACHNA010000001.1"/>
</dbReference>
<feature type="region of interest" description="Disordered" evidence="1">
    <location>
        <begin position="83"/>
        <end position="125"/>
    </location>
</feature>
<dbReference type="Pfam" id="PF11239">
    <property type="entry name" value="DUF3040"/>
    <property type="match status" value="1"/>
</dbReference>
<gene>
    <name evidence="3" type="ORF">HDA30_000952</name>
</gene>
<keyword evidence="2" id="KW-1133">Transmembrane helix</keyword>
<accession>A0A7W7GNN0</accession>
<dbReference type="AlphaFoldDB" id="A0A7W7GNN0"/>
<reference evidence="3 4" key="1">
    <citation type="submission" date="2020-08" db="EMBL/GenBank/DDBJ databases">
        <title>Sequencing the genomes of 1000 actinobacteria strains.</title>
        <authorList>
            <person name="Klenk H.-P."/>
        </authorList>
    </citation>
    <scope>NUCLEOTIDE SEQUENCE [LARGE SCALE GENOMIC DNA]</scope>
    <source>
        <strain evidence="3 4">DSM 23974</strain>
    </source>
</reference>
<dbReference type="EMBL" id="JACHNA010000001">
    <property type="protein sequence ID" value="MBB4735444.1"/>
    <property type="molecule type" value="Genomic_DNA"/>
</dbReference>
<evidence type="ECO:0000256" key="2">
    <source>
        <dbReference type="SAM" id="Phobius"/>
    </source>
</evidence>
<dbReference type="Proteomes" id="UP000540191">
    <property type="component" value="Unassembled WGS sequence"/>
</dbReference>
<evidence type="ECO:0000313" key="4">
    <source>
        <dbReference type="Proteomes" id="UP000540191"/>
    </source>
</evidence>
<comment type="caution">
    <text evidence="3">The sequence shown here is derived from an EMBL/GenBank/DDBJ whole genome shotgun (WGS) entry which is preliminary data.</text>
</comment>
<protein>
    <submittedName>
        <fullName evidence="3">Flp pilus assembly protein TadB</fullName>
    </submittedName>
</protein>
<evidence type="ECO:0000313" key="3">
    <source>
        <dbReference type="EMBL" id="MBB4735444.1"/>
    </source>
</evidence>
<feature type="compositionally biased region" description="Basic and acidic residues" evidence="1">
    <location>
        <begin position="114"/>
        <end position="125"/>
    </location>
</feature>
<name>A0A7W7GNN0_9MICC</name>
<sequence length="125" mass="13488">MALSERERRVLEDLEQQLSQQDPRLVTRMSDARPRVNVRRVVFGSLLVVAGLAAVLVGVSLQSIVVGVLGVALMGAGLFVATARSSRSRASGRAEGRPHGAGARRTGSGLMARLEQDWERRRGGR</sequence>
<dbReference type="InterPro" id="IPR021401">
    <property type="entry name" value="DUF3040"/>
</dbReference>
<keyword evidence="4" id="KW-1185">Reference proteome</keyword>
<proteinExistence type="predicted"/>
<feature type="transmembrane region" description="Helical" evidence="2">
    <location>
        <begin position="64"/>
        <end position="83"/>
    </location>
</feature>